<dbReference type="PANTHER" id="PTHR12083">
    <property type="entry name" value="BIFUNCTIONAL POLYNUCLEOTIDE PHOSPHATASE/KINASE"/>
    <property type="match status" value="1"/>
</dbReference>
<dbReference type="Gene3D" id="3.40.50.300">
    <property type="entry name" value="P-loop containing nucleotide triphosphate hydrolases"/>
    <property type="match status" value="1"/>
</dbReference>
<dbReference type="Pfam" id="PF13671">
    <property type="entry name" value="AAA_33"/>
    <property type="match status" value="1"/>
</dbReference>
<dbReference type="EMBL" id="JADXDR010000285">
    <property type="protein sequence ID" value="KAI7835343.1"/>
    <property type="molecule type" value="Genomic_DNA"/>
</dbReference>
<dbReference type="PANTHER" id="PTHR12083:SF9">
    <property type="entry name" value="BIFUNCTIONAL POLYNUCLEOTIDE PHOSPHATASE_KINASE"/>
    <property type="match status" value="1"/>
</dbReference>
<organism evidence="2 3">
    <name type="scientific">Chlorella ohadii</name>
    <dbReference type="NCBI Taxonomy" id="2649997"/>
    <lineage>
        <taxon>Eukaryota</taxon>
        <taxon>Viridiplantae</taxon>
        <taxon>Chlorophyta</taxon>
        <taxon>core chlorophytes</taxon>
        <taxon>Trebouxiophyceae</taxon>
        <taxon>Chlorellales</taxon>
        <taxon>Chlorellaceae</taxon>
        <taxon>Chlorella clade</taxon>
        <taxon>Chlorella</taxon>
    </lineage>
</organism>
<evidence type="ECO:0000256" key="1">
    <source>
        <dbReference type="SAM" id="MobiDB-lite"/>
    </source>
</evidence>
<gene>
    <name evidence="2" type="ORF">COHA_010759</name>
</gene>
<dbReference type="GO" id="GO:0003690">
    <property type="term" value="F:double-stranded DNA binding"/>
    <property type="evidence" value="ECO:0007669"/>
    <property type="project" value="TreeGrafter"/>
</dbReference>
<dbReference type="Proteomes" id="UP001205105">
    <property type="component" value="Unassembled WGS sequence"/>
</dbReference>
<reference evidence="2" key="1">
    <citation type="submission" date="2020-11" db="EMBL/GenBank/DDBJ databases">
        <title>Chlorella ohadii genome sequencing and assembly.</title>
        <authorList>
            <person name="Murik O."/>
            <person name="Treves H."/>
            <person name="Kedem I."/>
            <person name="Shotland Y."/>
            <person name="Kaplan A."/>
        </authorList>
    </citation>
    <scope>NUCLEOTIDE SEQUENCE</scope>
    <source>
        <strain evidence="2">1</strain>
    </source>
</reference>
<feature type="compositionally biased region" description="Low complexity" evidence="1">
    <location>
        <begin position="191"/>
        <end position="211"/>
    </location>
</feature>
<accession>A0AAD5DF50</accession>
<feature type="compositionally biased region" description="Low complexity" evidence="1">
    <location>
        <begin position="229"/>
        <end position="247"/>
    </location>
</feature>
<sequence length="361" mass="39390">MQQQQPVVLVLAGLPGSGKSTLAAWFAAAGWQVVNQDTLGDRKQCEAACCAALAAGRSCVIDRVNFDMGQRQHWVAIARRYGAACLALSLELPVEVCLQRALARSGHATLAATDAPAVISRFQTEWQQPRKQEGFDNVFVARTSEEAEALAQQLLSQLPASGAPSLAVAPAGQLNAAASGMYSWVPPPPQQQQQQQQRRQYTSRADAASSWRRSDDNAALPPPPPGDARQWGRQQQQQQPQQRWQQQHEAGFASAAHHGRDAKGHSNVVPFPGRHGRQQQVHHPQQGGETDPTKPRRHPWSRHGPDEPSGRLLDAQPSPKPILMFDANGVLTSHTSMRRSSGLHIARPGTPHLRRLKVGDL</sequence>
<proteinExistence type="predicted"/>
<evidence type="ECO:0008006" key="4">
    <source>
        <dbReference type="Google" id="ProtNLM"/>
    </source>
</evidence>
<name>A0AAD5DF50_9CHLO</name>
<dbReference type="GO" id="GO:0046403">
    <property type="term" value="F:polynucleotide 3'-phosphatase activity"/>
    <property type="evidence" value="ECO:0007669"/>
    <property type="project" value="TreeGrafter"/>
</dbReference>
<dbReference type="SUPFAM" id="SSF52540">
    <property type="entry name" value="P-loop containing nucleoside triphosphate hydrolases"/>
    <property type="match status" value="1"/>
</dbReference>
<dbReference type="GO" id="GO:0046404">
    <property type="term" value="F:ATP-dependent polydeoxyribonucleotide 5'-hydroxyl-kinase activity"/>
    <property type="evidence" value="ECO:0007669"/>
    <property type="project" value="TreeGrafter"/>
</dbReference>
<evidence type="ECO:0000313" key="2">
    <source>
        <dbReference type="EMBL" id="KAI7835343.1"/>
    </source>
</evidence>
<keyword evidence="3" id="KW-1185">Reference proteome</keyword>
<dbReference type="InterPro" id="IPR027417">
    <property type="entry name" value="P-loop_NTPase"/>
</dbReference>
<dbReference type="AlphaFoldDB" id="A0AAD5DF50"/>
<feature type="region of interest" description="Disordered" evidence="1">
    <location>
        <begin position="180"/>
        <end position="323"/>
    </location>
</feature>
<evidence type="ECO:0000313" key="3">
    <source>
        <dbReference type="Proteomes" id="UP001205105"/>
    </source>
</evidence>
<protein>
    <recommendedName>
        <fullName evidence="4">P-loop containing nucleoside triphosphate hydrolase protein</fullName>
    </recommendedName>
</protein>
<dbReference type="GO" id="GO:0006281">
    <property type="term" value="P:DNA repair"/>
    <property type="evidence" value="ECO:0007669"/>
    <property type="project" value="TreeGrafter"/>
</dbReference>
<comment type="caution">
    <text evidence="2">The sequence shown here is derived from an EMBL/GenBank/DDBJ whole genome shotgun (WGS) entry which is preliminary data.</text>
</comment>